<reference evidence="1" key="1">
    <citation type="journal article" date="2019" name="Sci. Rep.">
        <title>Draft genome of Tanacetum cinerariifolium, the natural source of mosquito coil.</title>
        <authorList>
            <person name="Yamashiro T."/>
            <person name="Shiraishi A."/>
            <person name="Satake H."/>
            <person name="Nakayama K."/>
        </authorList>
    </citation>
    <scope>NUCLEOTIDE SEQUENCE</scope>
</reference>
<gene>
    <name evidence="1" type="ORF">Tci_454908</name>
</gene>
<evidence type="ECO:0000313" key="1">
    <source>
        <dbReference type="EMBL" id="GEY82934.1"/>
    </source>
</evidence>
<dbReference type="AlphaFoldDB" id="A0A699HY20"/>
<organism evidence="1">
    <name type="scientific">Tanacetum cinerariifolium</name>
    <name type="common">Dalmatian daisy</name>
    <name type="synonym">Chrysanthemum cinerariifolium</name>
    <dbReference type="NCBI Taxonomy" id="118510"/>
    <lineage>
        <taxon>Eukaryota</taxon>
        <taxon>Viridiplantae</taxon>
        <taxon>Streptophyta</taxon>
        <taxon>Embryophyta</taxon>
        <taxon>Tracheophyta</taxon>
        <taxon>Spermatophyta</taxon>
        <taxon>Magnoliopsida</taxon>
        <taxon>eudicotyledons</taxon>
        <taxon>Gunneridae</taxon>
        <taxon>Pentapetalae</taxon>
        <taxon>asterids</taxon>
        <taxon>campanulids</taxon>
        <taxon>Asterales</taxon>
        <taxon>Asteraceae</taxon>
        <taxon>Asteroideae</taxon>
        <taxon>Anthemideae</taxon>
        <taxon>Anthemidinae</taxon>
        <taxon>Tanacetum</taxon>
    </lineage>
</organism>
<protein>
    <submittedName>
        <fullName evidence="1">Transformation/transcription domain-associated protein-like</fullName>
    </submittedName>
</protein>
<accession>A0A699HY20</accession>
<dbReference type="EMBL" id="BKCJ010213675">
    <property type="protein sequence ID" value="GEY82934.1"/>
    <property type="molecule type" value="Genomic_DNA"/>
</dbReference>
<proteinExistence type="predicted"/>
<feature type="non-terminal residue" evidence="1">
    <location>
        <position position="198"/>
    </location>
</feature>
<comment type="caution">
    <text evidence="1">The sequence shown here is derived from an EMBL/GenBank/DDBJ whole genome shotgun (WGS) entry which is preliminary data.</text>
</comment>
<name>A0A699HY20_TANCI</name>
<sequence length="198" mass="21930">MTKSNGESSMKHITTVIKSRSGPGTPMIVSSPSMSPVYSLHPSVKVPIFEQLLPRLLQCCYGSSWPVQMYGVIGLGALVGKVTIEKGWISWGNYCDMAFKETHDEILLEYTMNCFLQGIKFGIPTSRSHLAHVQYVISSDTPNEPVGGQTLEKKIVCFLSPSQLPPPTIHHLSRHLPPLSRYHSPPSRRQPPFSTATK</sequence>